<feature type="signal peptide" evidence="11">
    <location>
        <begin position="1"/>
        <end position="41"/>
    </location>
</feature>
<dbReference type="AlphaFoldDB" id="A0A4S1WZT6"/>
<dbReference type="PANTHER" id="PTHR32552">
    <property type="entry name" value="FERRICHROME IRON RECEPTOR-RELATED"/>
    <property type="match status" value="1"/>
</dbReference>
<proteinExistence type="inferred from homology"/>
<feature type="domain" description="TonB-dependent receptor-like beta-barrel" evidence="12">
    <location>
        <begin position="261"/>
        <end position="740"/>
    </location>
</feature>
<dbReference type="CDD" id="cd01347">
    <property type="entry name" value="ligand_gated_channel"/>
    <property type="match status" value="1"/>
</dbReference>
<evidence type="ECO:0000256" key="10">
    <source>
        <dbReference type="SAM" id="MobiDB-lite"/>
    </source>
</evidence>
<evidence type="ECO:0000256" key="1">
    <source>
        <dbReference type="ARBA" id="ARBA00004571"/>
    </source>
</evidence>
<evidence type="ECO:0000256" key="4">
    <source>
        <dbReference type="ARBA" id="ARBA00022692"/>
    </source>
</evidence>
<protein>
    <submittedName>
        <fullName evidence="14">TonB-dependent receptor</fullName>
    </submittedName>
</protein>
<feature type="chain" id="PRO_5020924286" evidence="11">
    <location>
        <begin position="42"/>
        <end position="770"/>
    </location>
</feature>
<evidence type="ECO:0000259" key="12">
    <source>
        <dbReference type="Pfam" id="PF00593"/>
    </source>
</evidence>
<evidence type="ECO:0000256" key="3">
    <source>
        <dbReference type="ARBA" id="ARBA00022452"/>
    </source>
</evidence>
<evidence type="ECO:0000256" key="6">
    <source>
        <dbReference type="ARBA" id="ARBA00023136"/>
    </source>
</evidence>
<dbReference type="Gene3D" id="2.40.170.20">
    <property type="entry name" value="TonB-dependent receptor, beta-barrel domain"/>
    <property type="match status" value="1"/>
</dbReference>
<keyword evidence="11" id="KW-0732">Signal</keyword>
<dbReference type="PANTHER" id="PTHR32552:SF83">
    <property type="entry name" value="BLR3904 PROTEIN"/>
    <property type="match status" value="1"/>
</dbReference>
<dbReference type="PROSITE" id="PS52016">
    <property type="entry name" value="TONB_DEPENDENT_REC_3"/>
    <property type="match status" value="1"/>
</dbReference>
<evidence type="ECO:0000256" key="7">
    <source>
        <dbReference type="ARBA" id="ARBA00023237"/>
    </source>
</evidence>
<feature type="region of interest" description="Disordered" evidence="10">
    <location>
        <begin position="62"/>
        <end position="86"/>
    </location>
</feature>
<evidence type="ECO:0000256" key="11">
    <source>
        <dbReference type="SAM" id="SignalP"/>
    </source>
</evidence>
<feature type="domain" description="TonB-dependent receptor plug" evidence="13">
    <location>
        <begin position="87"/>
        <end position="187"/>
    </location>
</feature>
<dbReference type="InterPro" id="IPR000531">
    <property type="entry name" value="Beta-barrel_TonB"/>
</dbReference>
<accession>A0A4S1WZT6</accession>
<keyword evidence="15" id="KW-1185">Reference proteome</keyword>
<keyword evidence="2 8" id="KW-0813">Transport</keyword>
<evidence type="ECO:0000256" key="8">
    <source>
        <dbReference type="PROSITE-ProRule" id="PRU01360"/>
    </source>
</evidence>
<dbReference type="GO" id="GO:0009279">
    <property type="term" value="C:cell outer membrane"/>
    <property type="evidence" value="ECO:0007669"/>
    <property type="project" value="UniProtKB-SubCell"/>
</dbReference>
<dbReference type="Pfam" id="PF07715">
    <property type="entry name" value="Plug"/>
    <property type="match status" value="1"/>
</dbReference>
<dbReference type="InterPro" id="IPR039426">
    <property type="entry name" value="TonB-dep_rcpt-like"/>
</dbReference>
<keyword evidence="6 8" id="KW-0472">Membrane</keyword>
<gene>
    <name evidence="14" type="ORF">E5A73_20030</name>
</gene>
<dbReference type="RefSeq" id="WP_135965627.1">
    <property type="nucleotide sequence ID" value="NZ_SRXT01000009.1"/>
</dbReference>
<dbReference type="Pfam" id="PF00593">
    <property type="entry name" value="TonB_dep_Rec_b-barrel"/>
    <property type="match status" value="1"/>
</dbReference>
<comment type="subcellular location">
    <subcellularLocation>
        <location evidence="1 8">Cell outer membrane</location>
        <topology evidence="1 8">Multi-pass membrane protein</topology>
    </subcellularLocation>
</comment>
<dbReference type="InterPro" id="IPR036942">
    <property type="entry name" value="Beta-barrel_TonB_sf"/>
</dbReference>
<dbReference type="InterPro" id="IPR037066">
    <property type="entry name" value="Plug_dom_sf"/>
</dbReference>
<dbReference type="OrthoDB" id="9760333at2"/>
<evidence type="ECO:0000256" key="9">
    <source>
        <dbReference type="RuleBase" id="RU003357"/>
    </source>
</evidence>
<dbReference type="Gene3D" id="2.170.130.10">
    <property type="entry name" value="TonB-dependent receptor, plug domain"/>
    <property type="match status" value="1"/>
</dbReference>
<evidence type="ECO:0000259" key="13">
    <source>
        <dbReference type="Pfam" id="PF07715"/>
    </source>
</evidence>
<evidence type="ECO:0000256" key="5">
    <source>
        <dbReference type="ARBA" id="ARBA00023077"/>
    </source>
</evidence>
<keyword evidence="5 9" id="KW-0798">TonB box</keyword>
<keyword evidence="14" id="KW-0675">Receptor</keyword>
<dbReference type="SUPFAM" id="SSF56935">
    <property type="entry name" value="Porins"/>
    <property type="match status" value="1"/>
</dbReference>
<organism evidence="14 15">
    <name type="scientific">Sphingomonas gei</name>
    <dbReference type="NCBI Taxonomy" id="1395960"/>
    <lineage>
        <taxon>Bacteria</taxon>
        <taxon>Pseudomonadati</taxon>
        <taxon>Pseudomonadota</taxon>
        <taxon>Alphaproteobacteria</taxon>
        <taxon>Sphingomonadales</taxon>
        <taxon>Sphingomonadaceae</taxon>
        <taxon>Sphingomonas</taxon>
    </lineage>
</organism>
<dbReference type="InterPro" id="IPR012910">
    <property type="entry name" value="Plug_dom"/>
</dbReference>
<keyword evidence="3 8" id="KW-1134">Transmembrane beta strand</keyword>
<feature type="region of interest" description="Disordered" evidence="10">
    <location>
        <begin position="38"/>
        <end position="57"/>
    </location>
</feature>
<sequence>MTTSVQTRPSVTTLRPVMASSALSASLATGMMLFSAGKAAAQETPPPPPADKPVQLGPVRVGADEERDTGPNALRHGTQLDRLPDDLQHTPQTVTVIPQAIIQQQQATTIDQVLKYVPGVTVATGEGNGGMNGDAFRIRGFDAKGDLTVDGLRDFGAYVRDNFAVEGVQVFKGSSSESFGNGATGGVINQVSKTAHLVDSYSLLGTLGSGPQKRVVADVNKQIGETTALRLVGMWHDQDIVDRDNVYSKRWGVLASAGFGLGTDQTFTLNYMHQHGDRRPDMGVPILLPPPGYSGPTLPVTEYGVSRSINLGKETDRDLTNVDMVTARYRGQFGDWLTLSNDTRYARYTRWMAFTPTICGTGPGGFVNFGTCSRDVLAGNPNAAYTVWPVVGDVQKSSGGQNVTTAIARFDTGGLKHELVAGADVYYQRNIFGSLTGSRSRTGGTLLNPNFANPAGFTISATPGVTRARAWNLGLFASDHLWLTDTLSVIGGLRWDSYNAKTQSYNTVTGVEGPWSEAKTHFLSPKASIMWEPTPGQNYYVSYARSFTPAGQNISYQGVATPNLSPDKNYTLEAGGKWTLLHDQLGLTAAVFRTIKDRGSYGDPLTGGSVPSGEKDRVQGLELGITGKITPAWDVQASYSYQDSKILAGPPIGNFNPTDSTGNEVAYVSKHNAALWTTYDVATLVSGMPGKLLVGGGLNYRSRYFADSGQTYLIPAATTLDGLISWEDERFRVALNVTNLTDKVSYSSAFFFRAEVAPGRTFTGSVSVKF</sequence>
<dbReference type="GO" id="GO:0015344">
    <property type="term" value="F:siderophore uptake transmembrane transporter activity"/>
    <property type="evidence" value="ECO:0007669"/>
    <property type="project" value="TreeGrafter"/>
</dbReference>
<reference evidence="14 15" key="1">
    <citation type="submission" date="2019-04" db="EMBL/GenBank/DDBJ databases">
        <title>Sphingomonas psychrotolerans sp. nov., isolated from soil in the Tianshan Mountains, Xinjiang, China.</title>
        <authorList>
            <person name="Luo Y."/>
            <person name="Sheng H."/>
        </authorList>
    </citation>
    <scope>NUCLEOTIDE SEQUENCE [LARGE SCALE GENOMIC DNA]</scope>
    <source>
        <strain evidence="14 15">ZFGT-11</strain>
    </source>
</reference>
<keyword evidence="4 8" id="KW-0812">Transmembrane</keyword>
<comment type="similarity">
    <text evidence="8 9">Belongs to the TonB-dependent receptor family.</text>
</comment>
<evidence type="ECO:0000256" key="2">
    <source>
        <dbReference type="ARBA" id="ARBA00022448"/>
    </source>
</evidence>
<comment type="caution">
    <text evidence="14">The sequence shown here is derived from an EMBL/GenBank/DDBJ whole genome shotgun (WGS) entry which is preliminary data.</text>
</comment>
<evidence type="ECO:0000313" key="14">
    <source>
        <dbReference type="EMBL" id="TGX49134.1"/>
    </source>
</evidence>
<evidence type="ECO:0000313" key="15">
    <source>
        <dbReference type="Proteomes" id="UP000306147"/>
    </source>
</evidence>
<keyword evidence="7 8" id="KW-0998">Cell outer membrane</keyword>
<name>A0A4S1WZT6_9SPHN</name>
<dbReference type="EMBL" id="SRXT01000009">
    <property type="protein sequence ID" value="TGX49134.1"/>
    <property type="molecule type" value="Genomic_DNA"/>
</dbReference>
<dbReference type="Proteomes" id="UP000306147">
    <property type="component" value="Unassembled WGS sequence"/>
</dbReference>